<dbReference type="InterPro" id="IPR052625">
    <property type="entry name" value="Chl_b_Red"/>
</dbReference>
<dbReference type="SUPFAM" id="SSF51735">
    <property type="entry name" value="NAD(P)-binding Rossmann-fold domains"/>
    <property type="match status" value="1"/>
</dbReference>
<evidence type="ECO:0000256" key="2">
    <source>
        <dbReference type="ARBA" id="ARBA00006484"/>
    </source>
</evidence>
<keyword evidence="7" id="KW-0560">Oxidoreductase</keyword>
<keyword evidence="3" id="KW-0150">Chloroplast</keyword>
<evidence type="ECO:0000256" key="12">
    <source>
        <dbReference type="ARBA" id="ARBA00052465"/>
    </source>
</evidence>
<keyword evidence="8" id="KW-0520">NAD</keyword>
<dbReference type="InterPro" id="IPR002347">
    <property type="entry name" value="SDR_fam"/>
</dbReference>
<keyword evidence="6" id="KW-0809">Transit peptide</keyword>
<name>D8R023_SELML</name>
<dbReference type="Gramene" id="EFJ34897">
    <property type="protein sequence ID" value="EFJ34897"/>
    <property type="gene ID" value="SELMODRAFT_405906"/>
</dbReference>
<reference evidence="15 16" key="1">
    <citation type="journal article" date="2011" name="Science">
        <title>The Selaginella genome identifies genetic changes associated with the evolution of vascular plants.</title>
        <authorList>
            <person name="Banks J.A."/>
            <person name="Nishiyama T."/>
            <person name="Hasebe M."/>
            <person name="Bowman J.L."/>
            <person name="Gribskov M."/>
            <person name="dePamphilis C."/>
            <person name="Albert V.A."/>
            <person name="Aono N."/>
            <person name="Aoyama T."/>
            <person name="Ambrose B.A."/>
            <person name="Ashton N.W."/>
            <person name="Axtell M.J."/>
            <person name="Barker E."/>
            <person name="Barker M.S."/>
            <person name="Bennetzen J.L."/>
            <person name="Bonawitz N.D."/>
            <person name="Chapple C."/>
            <person name="Cheng C."/>
            <person name="Correa L.G."/>
            <person name="Dacre M."/>
            <person name="DeBarry J."/>
            <person name="Dreyer I."/>
            <person name="Elias M."/>
            <person name="Engstrom E.M."/>
            <person name="Estelle M."/>
            <person name="Feng L."/>
            <person name="Finet C."/>
            <person name="Floyd S.K."/>
            <person name="Frommer W.B."/>
            <person name="Fujita T."/>
            <person name="Gramzow L."/>
            <person name="Gutensohn M."/>
            <person name="Harholt J."/>
            <person name="Hattori M."/>
            <person name="Heyl A."/>
            <person name="Hirai T."/>
            <person name="Hiwatashi Y."/>
            <person name="Ishikawa M."/>
            <person name="Iwata M."/>
            <person name="Karol K.G."/>
            <person name="Koehler B."/>
            <person name="Kolukisaoglu U."/>
            <person name="Kubo M."/>
            <person name="Kurata T."/>
            <person name="Lalonde S."/>
            <person name="Li K."/>
            <person name="Li Y."/>
            <person name="Litt A."/>
            <person name="Lyons E."/>
            <person name="Manning G."/>
            <person name="Maruyama T."/>
            <person name="Michael T.P."/>
            <person name="Mikami K."/>
            <person name="Miyazaki S."/>
            <person name="Morinaga S."/>
            <person name="Murata T."/>
            <person name="Mueller-Roeber B."/>
            <person name="Nelson D.R."/>
            <person name="Obara M."/>
            <person name="Oguri Y."/>
            <person name="Olmstead R.G."/>
            <person name="Onodera N."/>
            <person name="Petersen B.L."/>
            <person name="Pils B."/>
            <person name="Prigge M."/>
            <person name="Rensing S.A."/>
            <person name="Riano-Pachon D.M."/>
            <person name="Roberts A.W."/>
            <person name="Sato Y."/>
            <person name="Scheller H.V."/>
            <person name="Schulz B."/>
            <person name="Schulz C."/>
            <person name="Shakirov E.V."/>
            <person name="Shibagaki N."/>
            <person name="Shinohara N."/>
            <person name="Shippen D.E."/>
            <person name="Soerensen I."/>
            <person name="Sotooka R."/>
            <person name="Sugimoto N."/>
            <person name="Sugita M."/>
            <person name="Sumikawa N."/>
            <person name="Tanurdzic M."/>
            <person name="Theissen G."/>
            <person name="Ulvskov P."/>
            <person name="Wakazuki S."/>
            <person name="Weng J.K."/>
            <person name="Willats W.W."/>
            <person name="Wipf D."/>
            <person name="Wolf P.G."/>
            <person name="Yang L."/>
            <person name="Zimmer A.D."/>
            <person name="Zhu Q."/>
            <person name="Mitros T."/>
            <person name="Hellsten U."/>
            <person name="Loque D."/>
            <person name="Otillar R."/>
            <person name="Salamov A."/>
            <person name="Schmutz J."/>
            <person name="Shapiro H."/>
            <person name="Lindquist E."/>
            <person name="Lucas S."/>
            <person name="Rokhsar D."/>
            <person name="Grigoriev I.V."/>
        </authorList>
    </citation>
    <scope>NUCLEOTIDE SEQUENCE [LARGE SCALE GENOMIC DNA]</scope>
</reference>
<dbReference type="EC" id="1.1.1.294" evidence="13"/>
<dbReference type="InterPro" id="IPR020904">
    <property type="entry name" value="Sc_DH/Rdtase_CS"/>
</dbReference>
<sequence>MTPRIGANCCPSQASAIECKDFSQAATFSRLVHCKLKSRRWIRRRVSCSLKRGEDSHESSSETTTKSSQRSGFWNETEIGKLVGPLIHVLNGSAKPEAESSLPPTPRQVDDFPGKIVQVLSGTSSPWSPSQVSQFKKTLRWAENESLKFARKIGKGMFVVAATGAILATGLQLSDGDPRLESWLWFSWLAGLVIGSMIGSKHVLESNAKPGPLNIVITGSTRGLGKALAREFLRAGDNVIVASRSHSSVASTVEELTQELEESSRNTSTALSWPEENHTKMSGKVVGTTCNVSNSDEVKALAEVAMEKFGSIDIWINNAGVNKGFKPLTDFDDEEIEQIVSTNLVGSMICTREAIRVMKKQPKKGHIFNMDGAGSNGAGTPLTAVYGASKSGLRQLHESLRKECRGSRVGIHTASPGMVLTDLLLSGASLHNKKMFNIICEQPETVARDLVPKMRRVKGTGKAIEYLTPPRIILAIITAWLHRGRWFDEEGRAVYAAEADRLRVWAEERQRSNFASAMETVPSGTWVSLFSSSVICAYIILANADSNLPGT</sequence>
<dbReference type="InParanoid" id="D8R023"/>
<accession>D8R023</accession>
<dbReference type="FunFam" id="3.40.50.720:FF:000223">
    <property type="entry name" value="Chlorophyll(Ide) b reductase NOL, chloroplastic"/>
    <property type="match status" value="1"/>
</dbReference>
<evidence type="ECO:0000256" key="8">
    <source>
        <dbReference type="ARBA" id="ARBA00023027"/>
    </source>
</evidence>
<dbReference type="EMBL" id="GL377569">
    <property type="protein sequence ID" value="EFJ34897.1"/>
    <property type="molecule type" value="Genomic_DNA"/>
</dbReference>
<dbReference type="OrthoDB" id="3592703at2759"/>
<dbReference type="AlphaFoldDB" id="D8R023"/>
<keyword evidence="9" id="KW-0793">Thylakoid</keyword>
<protein>
    <recommendedName>
        <fullName evidence="13">chlorophyll(ide) b reductase</fullName>
        <ecNumber evidence="13">1.1.1.294</ecNumber>
    </recommendedName>
</protein>
<keyword evidence="5" id="KW-0881">Chlorophyll catabolism</keyword>
<keyword evidence="4" id="KW-0934">Plastid</keyword>
<dbReference type="Proteomes" id="UP000001514">
    <property type="component" value="Unassembled WGS sequence"/>
</dbReference>
<comment type="subcellular location">
    <subcellularLocation>
        <location evidence="1">Plastid</location>
        <location evidence="1">Chloroplast thylakoid membrane</location>
    </subcellularLocation>
</comment>
<dbReference type="GO" id="GO:0010304">
    <property type="term" value="P:PSII associated light-harvesting complex II catabolic process"/>
    <property type="evidence" value="ECO:0000318"/>
    <property type="project" value="GO_Central"/>
</dbReference>
<evidence type="ECO:0000256" key="10">
    <source>
        <dbReference type="ARBA" id="ARBA00023136"/>
    </source>
</evidence>
<evidence type="ECO:0000256" key="11">
    <source>
        <dbReference type="ARBA" id="ARBA00050138"/>
    </source>
</evidence>
<evidence type="ECO:0000256" key="4">
    <source>
        <dbReference type="ARBA" id="ARBA00022640"/>
    </source>
</evidence>
<dbReference type="PRINTS" id="PR00080">
    <property type="entry name" value="SDRFAMILY"/>
</dbReference>
<feature type="compositionally biased region" description="Low complexity" evidence="14">
    <location>
        <begin position="61"/>
        <end position="71"/>
    </location>
</feature>
<dbReference type="PRINTS" id="PR00081">
    <property type="entry name" value="GDHRDH"/>
</dbReference>
<proteinExistence type="inferred from homology"/>
<evidence type="ECO:0000256" key="13">
    <source>
        <dbReference type="ARBA" id="ARBA00066856"/>
    </source>
</evidence>
<evidence type="ECO:0000256" key="6">
    <source>
        <dbReference type="ARBA" id="ARBA00022946"/>
    </source>
</evidence>
<evidence type="ECO:0000256" key="7">
    <source>
        <dbReference type="ARBA" id="ARBA00023002"/>
    </source>
</evidence>
<comment type="similarity">
    <text evidence="2">Belongs to the short-chain dehydrogenases/reductases (SDR) family.</text>
</comment>
<comment type="catalytic activity">
    <reaction evidence="11">
        <text>7(1)-hydroxychlorophyllide a + NAD(+) = chlorophyllide b + NADH + H(+)</text>
        <dbReference type="Rhea" id="RHEA:24768"/>
        <dbReference type="ChEBI" id="CHEBI:15378"/>
        <dbReference type="ChEBI" id="CHEBI:57540"/>
        <dbReference type="ChEBI" id="CHEBI:57945"/>
        <dbReference type="ChEBI" id="CHEBI:83356"/>
        <dbReference type="ChEBI" id="CHEBI:83357"/>
        <dbReference type="EC" id="1.1.1.294"/>
    </reaction>
</comment>
<dbReference type="HOGENOM" id="CLU_010194_46_1_1"/>
<gene>
    <name evidence="15" type="ORF">SELMODRAFT_405906</name>
</gene>
<evidence type="ECO:0000256" key="14">
    <source>
        <dbReference type="SAM" id="MobiDB-lite"/>
    </source>
</evidence>
<evidence type="ECO:0000256" key="9">
    <source>
        <dbReference type="ARBA" id="ARBA00023078"/>
    </source>
</evidence>
<keyword evidence="10" id="KW-0472">Membrane</keyword>
<dbReference type="OMA" id="PRIGANC"/>
<dbReference type="GO" id="GO:0015996">
    <property type="term" value="P:chlorophyll catabolic process"/>
    <property type="evidence" value="ECO:0000318"/>
    <property type="project" value="GO_Central"/>
</dbReference>
<dbReference type="eggNOG" id="KOG0725">
    <property type="taxonomic scope" value="Eukaryota"/>
</dbReference>
<dbReference type="PROSITE" id="PS00061">
    <property type="entry name" value="ADH_SHORT"/>
    <property type="match status" value="1"/>
</dbReference>
<organism evidence="16">
    <name type="scientific">Selaginella moellendorffii</name>
    <name type="common">Spikemoss</name>
    <dbReference type="NCBI Taxonomy" id="88036"/>
    <lineage>
        <taxon>Eukaryota</taxon>
        <taxon>Viridiplantae</taxon>
        <taxon>Streptophyta</taxon>
        <taxon>Embryophyta</taxon>
        <taxon>Tracheophyta</taxon>
        <taxon>Lycopodiopsida</taxon>
        <taxon>Selaginellales</taxon>
        <taxon>Selaginellaceae</taxon>
        <taxon>Selaginella</taxon>
    </lineage>
</organism>
<evidence type="ECO:0000256" key="1">
    <source>
        <dbReference type="ARBA" id="ARBA00004334"/>
    </source>
</evidence>
<dbReference type="PANTHER" id="PTHR24314">
    <property type="entry name" value="NON-SPECIFIC LIPID TRANSFER PROTEIN-RELATED"/>
    <property type="match status" value="1"/>
</dbReference>
<feature type="region of interest" description="Disordered" evidence="14">
    <location>
        <begin position="52"/>
        <end position="71"/>
    </location>
</feature>
<evidence type="ECO:0000313" key="15">
    <source>
        <dbReference type="EMBL" id="EFJ34897.1"/>
    </source>
</evidence>
<dbReference type="STRING" id="88036.D8R023"/>
<dbReference type="KEGG" id="smo:SELMODRAFT_405906"/>
<dbReference type="InterPro" id="IPR036291">
    <property type="entry name" value="NAD(P)-bd_dom_sf"/>
</dbReference>
<dbReference type="PANTHER" id="PTHR24314:SF21">
    <property type="entry name" value="CHLOROPHYLL(IDE) B REDUCTASE NYC1, CHLOROPLASTIC-RELATED"/>
    <property type="match status" value="1"/>
</dbReference>
<evidence type="ECO:0000256" key="5">
    <source>
        <dbReference type="ARBA" id="ARBA00022817"/>
    </source>
</evidence>
<evidence type="ECO:0000256" key="3">
    <source>
        <dbReference type="ARBA" id="ARBA00022528"/>
    </source>
</evidence>
<dbReference type="CDD" id="cd05233">
    <property type="entry name" value="SDR_c"/>
    <property type="match status" value="1"/>
</dbReference>
<evidence type="ECO:0000313" key="16">
    <source>
        <dbReference type="Proteomes" id="UP000001514"/>
    </source>
</evidence>
<keyword evidence="16" id="KW-1185">Reference proteome</keyword>
<dbReference type="GO" id="GO:0009535">
    <property type="term" value="C:chloroplast thylakoid membrane"/>
    <property type="evidence" value="ECO:0007669"/>
    <property type="project" value="UniProtKB-SubCell"/>
</dbReference>
<dbReference type="FunCoup" id="D8R023">
    <property type="interactions" value="137"/>
</dbReference>
<dbReference type="GO" id="GO:0034256">
    <property type="term" value="F:chlorophyll(ide) b reductase activity"/>
    <property type="evidence" value="ECO:0000318"/>
    <property type="project" value="GO_Central"/>
</dbReference>
<dbReference type="Pfam" id="PF00106">
    <property type="entry name" value="adh_short"/>
    <property type="match status" value="2"/>
</dbReference>
<dbReference type="Gene3D" id="3.40.50.720">
    <property type="entry name" value="NAD(P)-binding Rossmann-like Domain"/>
    <property type="match status" value="1"/>
</dbReference>
<comment type="catalytic activity">
    <reaction evidence="12">
        <text>7(1)-hydroxychlorophyllide a + NADP(+) = chlorophyllide b + NADPH + H(+)</text>
        <dbReference type="Rhea" id="RHEA:24772"/>
        <dbReference type="ChEBI" id="CHEBI:15378"/>
        <dbReference type="ChEBI" id="CHEBI:57783"/>
        <dbReference type="ChEBI" id="CHEBI:58349"/>
        <dbReference type="ChEBI" id="CHEBI:83356"/>
        <dbReference type="ChEBI" id="CHEBI:83357"/>
        <dbReference type="EC" id="1.1.1.294"/>
    </reaction>
</comment>